<feature type="non-terminal residue" evidence="3">
    <location>
        <position position="1"/>
    </location>
</feature>
<sequence>HALLDARDEASVRVLILTGAGEKSFVAGADIGELAVQTPVKGKEFSLYGQNVFHLLETMGKPSICAINGFALGGGCELALSCTIRIASKTAKLGQPEVKLGILPGYGGTQRLARLCGKGVAHELCLTGEMITAEEALRIGLVNHIHEPAELLAAAELMAKKIMANAPLAVKYAMEAIERGVEAPQEEGLFLEATLFGLSCSSEDMREGTKAFLEKRPAHFKGQ</sequence>
<dbReference type="FunFam" id="3.90.226.10:FF:000009">
    <property type="entry name" value="Carnitinyl-CoA dehydratase"/>
    <property type="match status" value="1"/>
</dbReference>
<dbReference type="FunFam" id="1.10.12.10:FF:000001">
    <property type="entry name" value="Probable enoyl-CoA hydratase, mitochondrial"/>
    <property type="match status" value="1"/>
</dbReference>
<comment type="caution">
    <text evidence="3">The sequence shown here is derived from an EMBL/GenBank/DDBJ whole genome shotgun (WGS) entry which is preliminary data.</text>
</comment>
<reference evidence="3" key="1">
    <citation type="submission" date="2020-06" db="EMBL/GenBank/DDBJ databases">
        <title>Legume-microbial interactions unlock mineral nutrients during tropical forest succession.</title>
        <authorList>
            <person name="Epihov D.Z."/>
        </authorList>
    </citation>
    <scope>NUCLEOTIDE SEQUENCE [LARGE SCALE GENOMIC DNA]</scope>
    <source>
        <strain evidence="3">Pan2503</strain>
    </source>
</reference>
<evidence type="ECO:0000313" key="3">
    <source>
        <dbReference type="EMBL" id="MBA0084162.1"/>
    </source>
</evidence>
<name>A0A7V8NN29_9BACT</name>
<proteinExistence type="inferred from homology"/>
<dbReference type="PANTHER" id="PTHR11941:SF54">
    <property type="entry name" value="ENOYL-COA HYDRATASE, MITOCHONDRIAL"/>
    <property type="match status" value="1"/>
</dbReference>
<dbReference type="Proteomes" id="UP000567293">
    <property type="component" value="Unassembled WGS sequence"/>
</dbReference>
<dbReference type="Pfam" id="PF00378">
    <property type="entry name" value="ECH_1"/>
    <property type="match status" value="1"/>
</dbReference>
<evidence type="ECO:0000313" key="4">
    <source>
        <dbReference type="Proteomes" id="UP000567293"/>
    </source>
</evidence>
<dbReference type="InterPro" id="IPR029045">
    <property type="entry name" value="ClpP/crotonase-like_dom_sf"/>
</dbReference>
<dbReference type="InterPro" id="IPR001753">
    <property type="entry name" value="Enoyl-CoA_hydra/iso"/>
</dbReference>
<gene>
    <name evidence="3" type="ORF">HRJ53_04130</name>
</gene>
<dbReference type="PANTHER" id="PTHR11941">
    <property type="entry name" value="ENOYL-COA HYDRATASE-RELATED"/>
    <property type="match status" value="1"/>
</dbReference>
<dbReference type="EMBL" id="JACDQQ010000398">
    <property type="protein sequence ID" value="MBA0084162.1"/>
    <property type="molecule type" value="Genomic_DNA"/>
</dbReference>
<dbReference type="SUPFAM" id="SSF52096">
    <property type="entry name" value="ClpP/crotonase"/>
    <property type="match status" value="1"/>
</dbReference>
<dbReference type="GO" id="GO:0016853">
    <property type="term" value="F:isomerase activity"/>
    <property type="evidence" value="ECO:0007669"/>
    <property type="project" value="UniProtKB-KW"/>
</dbReference>
<dbReference type="GO" id="GO:0016836">
    <property type="term" value="F:hydro-lyase activity"/>
    <property type="evidence" value="ECO:0007669"/>
    <property type="project" value="UniProtKB-ARBA"/>
</dbReference>
<keyword evidence="4" id="KW-1185">Reference proteome</keyword>
<evidence type="ECO:0000256" key="2">
    <source>
        <dbReference type="ARBA" id="ARBA00023239"/>
    </source>
</evidence>
<dbReference type="Gene3D" id="3.90.226.10">
    <property type="entry name" value="2-enoyl-CoA Hydratase, Chain A, domain 1"/>
    <property type="match status" value="1"/>
</dbReference>
<evidence type="ECO:0000256" key="1">
    <source>
        <dbReference type="ARBA" id="ARBA00005254"/>
    </source>
</evidence>
<dbReference type="Gene3D" id="1.10.12.10">
    <property type="entry name" value="Lyase 2-enoyl-coa Hydratase, Chain A, domain 2"/>
    <property type="match status" value="1"/>
</dbReference>
<dbReference type="GO" id="GO:0006635">
    <property type="term" value="P:fatty acid beta-oxidation"/>
    <property type="evidence" value="ECO:0007669"/>
    <property type="project" value="TreeGrafter"/>
</dbReference>
<keyword evidence="2" id="KW-0456">Lyase</keyword>
<dbReference type="InterPro" id="IPR014748">
    <property type="entry name" value="Enoyl-CoA_hydra_C"/>
</dbReference>
<protein>
    <submittedName>
        <fullName evidence="3">Enoyl-CoA hydratase/isomerase family protein</fullName>
    </submittedName>
</protein>
<dbReference type="CDD" id="cd06558">
    <property type="entry name" value="crotonase-like"/>
    <property type="match status" value="1"/>
</dbReference>
<organism evidence="3 4">
    <name type="scientific">Candidatus Acidiferrum panamense</name>
    <dbReference type="NCBI Taxonomy" id="2741543"/>
    <lineage>
        <taxon>Bacteria</taxon>
        <taxon>Pseudomonadati</taxon>
        <taxon>Acidobacteriota</taxon>
        <taxon>Terriglobia</taxon>
        <taxon>Candidatus Acidiferrales</taxon>
        <taxon>Candidatus Acidiferrum</taxon>
    </lineage>
</organism>
<comment type="similarity">
    <text evidence="1">Belongs to the enoyl-CoA hydratase/isomerase family.</text>
</comment>
<accession>A0A7V8NN29</accession>
<dbReference type="AlphaFoldDB" id="A0A7V8NN29"/>